<comment type="caution">
    <text evidence="1">The sequence shown here is derived from an EMBL/GenBank/DDBJ whole genome shotgun (WGS) entry which is preliminary data.</text>
</comment>
<sequence>MPKKSNGRAHSTSAAESYFVADSRFLLFFAETKNNRAISVLGKMLERGEIRVPIAVWHEFEDMYADEAAAIEQYVKFKIRRKLLYTAQAAQLADALGGNLHFEPYGNSDWDAVGVATAEGMPIVSVLPANSPCYRNAVCKIVGAIQVVEEN</sequence>
<name>A0ABS6H857_9PROT</name>
<proteinExistence type="predicted"/>
<dbReference type="Proteomes" id="UP000689967">
    <property type="component" value="Unassembled WGS sequence"/>
</dbReference>
<evidence type="ECO:0000313" key="2">
    <source>
        <dbReference type="Proteomes" id="UP000689967"/>
    </source>
</evidence>
<reference evidence="1 2" key="1">
    <citation type="submission" date="2021-01" db="EMBL/GenBank/DDBJ databases">
        <title>Roseomonas sp. nov, a bacterium isolated from an oil production mixture in Yumen Oilfield.</title>
        <authorList>
            <person name="Wu D."/>
        </authorList>
    </citation>
    <scope>NUCLEOTIDE SEQUENCE [LARGE SCALE GENOMIC DNA]</scope>
    <source>
        <strain evidence="1 2">ROY-5-3</strain>
    </source>
</reference>
<keyword evidence="2" id="KW-1185">Reference proteome</keyword>
<evidence type="ECO:0008006" key="3">
    <source>
        <dbReference type="Google" id="ProtNLM"/>
    </source>
</evidence>
<evidence type="ECO:0000313" key="1">
    <source>
        <dbReference type="EMBL" id="MBU8544891.1"/>
    </source>
</evidence>
<dbReference type="RefSeq" id="WP_216876531.1">
    <property type="nucleotide sequence ID" value="NZ_JAERQM010000004.1"/>
</dbReference>
<organism evidence="1 2">
    <name type="scientific">Falsiroseomonas oleicola</name>
    <dbReference type="NCBI Taxonomy" id="2801474"/>
    <lineage>
        <taxon>Bacteria</taxon>
        <taxon>Pseudomonadati</taxon>
        <taxon>Pseudomonadota</taxon>
        <taxon>Alphaproteobacteria</taxon>
        <taxon>Acetobacterales</taxon>
        <taxon>Roseomonadaceae</taxon>
        <taxon>Falsiroseomonas</taxon>
    </lineage>
</organism>
<accession>A0ABS6H857</accession>
<dbReference type="EMBL" id="JAERQM010000004">
    <property type="protein sequence ID" value="MBU8544891.1"/>
    <property type="molecule type" value="Genomic_DNA"/>
</dbReference>
<protein>
    <recommendedName>
        <fullName evidence="3">PIN domain-containing protein</fullName>
    </recommendedName>
</protein>
<gene>
    <name evidence="1" type="ORF">JJQ90_14310</name>
</gene>